<name>A0A9N8HI51_9STRA</name>
<dbReference type="InterPro" id="IPR036291">
    <property type="entry name" value="NAD(P)-bd_dom_sf"/>
</dbReference>
<dbReference type="InterPro" id="IPR002347">
    <property type="entry name" value="SDR_fam"/>
</dbReference>
<gene>
    <name evidence="3" type="ORF">SEMRO_481_G151640.1</name>
</gene>
<organism evidence="3 4">
    <name type="scientific">Seminavis robusta</name>
    <dbReference type="NCBI Taxonomy" id="568900"/>
    <lineage>
        <taxon>Eukaryota</taxon>
        <taxon>Sar</taxon>
        <taxon>Stramenopiles</taxon>
        <taxon>Ochrophyta</taxon>
        <taxon>Bacillariophyta</taxon>
        <taxon>Bacillariophyceae</taxon>
        <taxon>Bacillariophycidae</taxon>
        <taxon>Naviculales</taxon>
        <taxon>Naviculaceae</taxon>
        <taxon>Seminavis</taxon>
    </lineage>
</organism>
<dbReference type="PANTHER" id="PTHR24320">
    <property type="entry name" value="RETINOL DEHYDROGENASE"/>
    <property type="match status" value="1"/>
</dbReference>
<dbReference type="SUPFAM" id="SSF51735">
    <property type="entry name" value="NAD(P)-binding Rossmann-fold domains"/>
    <property type="match status" value="1"/>
</dbReference>
<protein>
    <submittedName>
        <fullName evidence="3">Short chain dehydrogenase</fullName>
    </submittedName>
</protein>
<proteinExistence type="inferred from homology"/>
<dbReference type="GO" id="GO:0016491">
    <property type="term" value="F:oxidoreductase activity"/>
    <property type="evidence" value="ECO:0007669"/>
    <property type="project" value="UniProtKB-KW"/>
</dbReference>
<comment type="caution">
    <text evidence="3">The sequence shown here is derived from an EMBL/GenBank/DDBJ whole genome shotgun (WGS) entry which is preliminary data.</text>
</comment>
<accession>A0A9N8HI51</accession>
<evidence type="ECO:0000256" key="1">
    <source>
        <dbReference type="ARBA" id="ARBA00006484"/>
    </source>
</evidence>
<dbReference type="Gene3D" id="3.40.50.720">
    <property type="entry name" value="NAD(P)-binding Rossmann-like Domain"/>
    <property type="match status" value="1"/>
</dbReference>
<evidence type="ECO:0000313" key="4">
    <source>
        <dbReference type="Proteomes" id="UP001153069"/>
    </source>
</evidence>
<keyword evidence="4" id="KW-1185">Reference proteome</keyword>
<dbReference type="Proteomes" id="UP001153069">
    <property type="component" value="Unassembled WGS sequence"/>
</dbReference>
<sequence length="335" mass="36188">MSAIYLVTGANSGLGLDSVRRLAMMPSTKKIYMGCRSENKASAAIDSIKGMEGVDVTKLQYVHFDASASKEAIFKIVDSLDNDPITGVLLNAGGIGHDKTKKPIGPNHVLDVHQINLIGHIQLVEALKPKLAQGCKLVFAGSEAARGVPLMMIGTPKLGDTSDWYKNQLEGNFRGYDPMAVYAKTKGFAALYFAEWARQNPKYNVLVVSPGGTSGTSALNADAVPAHFRLMMPVMMPMMKAIGVMHPLEDGTDRYIQALTGKYDKTFQSGSFVASKRGTTGKVSDQTKLRKGQMYADTVKQKAAFEALSVYTTKPLHSDVQHIVDVSAVQNIVSV</sequence>
<comment type="similarity">
    <text evidence="1">Belongs to the short-chain dehydrogenases/reductases (SDR) family.</text>
</comment>
<evidence type="ECO:0000313" key="3">
    <source>
        <dbReference type="EMBL" id="CAB9511363.1"/>
    </source>
</evidence>
<evidence type="ECO:0000256" key="2">
    <source>
        <dbReference type="ARBA" id="ARBA00023002"/>
    </source>
</evidence>
<dbReference type="PANTHER" id="PTHR24320:SF152">
    <property type="entry name" value="SHORT-CHAIN DEHYDROGENASE_REDUCTASE FAMILY PROTEIN"/>
    <property type="match status" value="1"/>
</dbReference>
<dbReference type="AlphaFoldDB" id="A0A9N8HI51"/>
<dbReference type="EMBL" id="CAICTM010000480">
    <property type="protein sequence ID" value="CAB9511363.1"/>
    <property type="molecule type" value="Genomic_DNA"/>
</dbReference>
<dbReference type="OrthoDB" id="45599at2759"/>
<reference evidence="3" key="1">
    <citation type="submission" date="2020-06" db="EMBL/GenBank/DDBJ databases">
        <authorList>
            <consortium name="Plant Systems Biology data submission"/>
        </authorList>
    </citation>
    <scope>NUCLEOTIDE SEQUENCE</scope>
    <source>
        <strain evidence="3">D6</strain>
    </source>
</reference>
<keyword evidence="2" id="KW-0560">Oxidoreductase</keyword>
<dbReference type="Pfam" id="PF00106">
    <property type="entry name" value="adh_short"/>
    <property type="match status" value="1"/>
</dbReference>